<sequence>MEGLQSGEHESLRLQALMELSHIFLGGTVRNRQKINLLPVGPAILALSDCMGTQNNDQVRYQGARGLRFLFEAIPSSVSTGEAAQVVPELISAVEKVTSIDVAEEGIASLKLLVEKHAEIVREQGGIPACLEFLDFHQVRVQIKALHVVGVCIEGLLPEEFETVYVHLVLLAGRISWREDVKIVSKVAKIFHSLLDNYATTCPEGFKEIVCSSDCLQNIIGLLSRQEITDESLILGLLKMLEKIASQFPETRTSLLQYDVLWCLMKILTRWDKGMIVGVVGLMLCLLPNHGLLGNDSEMAQRNQILSSSSTTCRQIVQGIGEKLIANHNLADCPTVKSYCLKGIVSLLPFVEREDRGTCMNWKQISNVLATGLDSSDLEMVSSSVTFVCAMMDFKEVGIHRNLKLAGVFQQIYRKKDAEIVPGMEKQNTLRLKCAEFWETYKSLPELKTIKDNNLGELYNLEELNDDSLKSLANAFTKHISSFDIMNSNLTQALLSYLTNSDNNEERRISFLNAFAGCAIGAENVEYFTPVTTPLSNLVQVLQHCVSQTSYVQDSFAIKSSPQKHVGKSHELQETGHPSTSTKISDPTKSTSHPSASLLPLLRKIHLLVTNYADLLPTKLQLHIGAQSLPLLPSSDFVNEKISARLKCRVEESSIKSVDRFTKCYPFLLDLETKIFIFYYEKLSKQKQTVTVSRQSILSEAKRVMFDVKRWRPTMDIRYEEEEGFGQGPSLEFYTLVSQEMKGLKNIWRQRDGELVEGLFPKPIGSGAPDETELKEWFKFLGMFVGKAVYDRRRIDMRLSPAFYKLLVQEDVNCWTSLGLIDATLARSVHNLLREERGGGDWVDEMSLCHVLPGYPEVEVVKNGEDLPVKQGNIQKYLELVCQWTTKLGVSQQISAFKEGLNCVFPCSELEIFTPDELRGLFSGDDGDDEVDWGYDSLSKYCKPDHGYTENSDPIRWLFKVMSEFTGEERRNFLKFITGSPRLPVGGFRSLRPSLTIVHKSDADLDGNVDTWLPSVMTCANYLKLPNYSSIEILRERVKFAMVEGQFSFHLS</sequence>
<dbReference type="PANTHER" id="PTHR45670:SF1">
    <property type="entry name" value="E3 UBIQUITIN-PROTEIN LIGASE HECTD1"/>
    <property type="match status" value="1"/>
</dbReference>
<dbReference type="SUPFAM" id="SSF56204">
    <property type="entry name" value="Hect, E3 ligase catalytic domain"/>
    <property type="match status" value="1"/>
</dbReference>
<evidence type="ECO:0000256" key="6">
    <source>
        <dbReference type="RuleBase" id="RU369009"/>
    </source>
</evidence>
<organism evidence="9 10">
    <name type="scientific">Folsomia candida</name>
    <name type="common">Springtail</name>
    <dbReference type="NCBI Taxonomy" id="158441"/>
    <lineage>
        <taxon>Eukaryota</taxon>
        <taxon>Metazoa</taxon>
        <taxon>Ecdysozoa</taxon>
        <taxon>Arthropoda</taxon>
        <taxon>Hexapoda</taxon>
        <taxon>Collembola</taxon>
        <taxon>Entomobryomorpha</taxon>
        <taxon>Isotomoidea</taxon>
        <taxon>Isotomidae</taxon>
        <taxon>Proisotominae</taxon>
        <taxon>Folsomia</taxon>
    </lineage>
</organism>
<comment type="caution">
    <text evidence="9">The sequence shown here is derived from an EMBL/GenBank/DDBJ whole genome shotgun (WGS) entry which is preliminary data.</text>
</comment>
<gene>
    <name evidence="9" type="ORF">Fcan01_00594</name>
</gene>
<dbReference type="STRING" id="158441.A0A226F4N2"/>
<accession>A0A226F4N2</accession>
<dbReference type="InterPro" id="IPR016024">
    <property type="entry name" value="ARM-type_fold"/>
</dbReference>
<dbReference type="InterPro" id="IPR035983">
    <property type="entry name" value="Hect_E3_ubiquitin_ligase"/>
</dbReference>
<comment type="function">
    <text evidence="6">E3 ubiquitin-protein ligase which accepts ubiquitin from an E2 ubiquitin-conjugating enzyme in the form of a thioester and then directly transfers the ubiquitin to targeted substrates.</text>
</comment>
<dbReference type="OrthoDB" id="271273at2759"/>
<evidence type="ECO:0000256" key="5">
    <source>
        <dbReference type="PROSITE-ProRule" id="PRU00104"/>
    </source>
</evidence>
<comment type="catalytic activity">
    <reaction evidence="1 6">
        <text>S-ubiquitinyl-[E2 ubiquitin-conjugating enzyme]-L-cysteine + [acceptor protein]-L-lysine = [E2 ubiquitin-conjugating enzyme]-L-cysteine + N(6)-ubiquitinyl-[acceptor protein]-L-lysine.</text>
        <dbReference type="EC" id="2.3.2.26"/>
    </reaction>
</comment>
<name>A0A226F4N2_FOLCA</name>
<evidence type="ECO:0000313" key="9">
    <source>
        <dbReference type="EMBL" id="OXA64384.1"/>
    </source>
</evidence>
<dbReference type="Gene3D" id="3.30.2410.10">
    <property type="entry name" value="Hect, E3 ligase catalytic domain"/>
    <property type="match status" value="1"/>
</dbReference>
<dbReference type="GO" id="GO:0009966">
    <property type="term" value="P:regulation of signal transduction"/>
    <property type="evidence" value="ECO:0007669"/>
    <property type="project" value="UniProtKB-ARBA"/>
</dbReference>
<keyword evidence="3 6" id="KW-0808">Transferase</keyword>
<feature type="domain" description="HECT" evidence="8">
    <location>
        <begin position="694"/>
        <end position="1052"/>
    </location>
</feature>
<dbReference type="Proteomes" id="UP000198287">
    <property type="component" value="Unassembled WGS sequence"/>
</dbReference>
<evidence type="ECO:0000256" key="3">
    <source>
        <dbReference type="ARBA" id="ARBA00022679"/>
    </source>
</evidence>
<evidence type="ECO:0000256" key="1">
    <source>
        <dbReference type="ARBA" id="ARBA00000885"/>
    </source>
</evidence>
<feature type="active site" description="Glycyl thioester intermediate" evidence="5">
    <location>
        <position position="1019"/>
    </location>
</feature>
<keyword evidence="4 5" id="KW-0833">Ubl conjugation pathway</keyword>
<feature type="region of interest" description="Disordered" evidence="7">
    <location>
        <begin position="563"/>
        <end position="592"/>
    </location>
</feature>
<dbReference type="GO" id="GO:0000209">
    <property type="term" value="P:protein polyubiquitination"/>
    <property type="evidence" value="ECO:0007669"/>
    <property type="project" value="TreeGrafter"/>
</dbReference>
<dbReference type="Gene3D" id="1.25.10.10">
    <property type="entry name" value="Leucine-rich Repeat Variant"/>
    <property type="match status" value="1"/>
</dbReference>
<reference evidence="9 10" key="1">
    <citation type="submission" date="2015-12" db="EMBL/GenBank/DDBJ databases">
        <title>The genome of Folsomia candida.</title>
        <authorList>
            <person name="Faddeeva A."/>
            <person name="Derks M.F."/>
            <person name="Anvar Y."/>
            <person name="Smit S."/>
            <person name="Van Straalen N."/>
            <person name="Roelofs D."/>
        </authorList>
    </citation>
    <scope>NUCLEOTIDE SEQUENCE [LARGE SCALE GENOMIC DNA]</scope>
    <source>
        <strain evidence="9 10">VU population</strain>
        <tissue evidence="9">Whole body</tissue>
    </source>
</reference>
<dbReference type="GO" id="GO:0061630">
    <property type="term" value="F:ubiquitin protein ligase activity"/>
    <property type="evidence" value="ECO:0007669"/>
    <property type="project" value="UniProtKB-UniRule"/>
</dbReference>
<dbReference type="Pfam" id="PF00632">
    <property type="entry name" value="HECT"/>
    <property type="match status" value="1"/>
</dbReference>
<dbReference type="InterPro" id="IPR045322">
    <property type="entry name" value="HECTD1/TRIP12-like"/>
</dbReference>
<dbReference type="InterPro" id="IPR011989">
    <property type="entry name" value="ARM-like"/>
</dbReference>
<comment type="pathway">
    <text evidence="6">Protein modification; protein ubiquitination.</text>
</comment>
<dbReference type="SMART" id="SM00119">
    <property type="entry name" value="HECTc"/>
    <property type="match status" value="1"/>
</dbReference>
<dbReference type="InterPro" id="IPR000569">
    <property type="entry name" value="HECT_dom"/>
</dbReference>
<dbReference type="EC" id="2.3.2.26" evidence="6"/>
<dbReference type="AlphaFoldDB" id="A0A226F4N2"/>
<evidence type="ECO:0000256" key="4">
    <source>
        <dbReference type="ARBA" id="ARBA00022786"/>
    </source>
</evidence>
<evidence type="ECO:0000256" key="7">
    <source>
        <dbReference type="SAM" id="MobiDB-lite"/>
    </source>
</evidence>
<evidence type="ECO:0000256" key="2">
    <source>
        <dbReference type="ARBA" id="ARBA00006331"/>
    </source>
</evidence>
<dbReference type="PANTHER" id="PTHR45670">
    <property type="entry name" value="E3 UBIQUITIN-PROTEIN LIGASE TRIP12"/>
    <property type="match status" value="1"/>
</dbReference>
<dbReference type="SUPFAM" id="SSF48371">
    <property type="entry name" value="ARM repeat"/>
    <property type="match status" value="1"/>
</dbReference>
<feature type="compositionally biased region" description="Polar residues" evidence="7">
    <location>
        <begin position="576"/>
        <end position="592"/>
    </location>
</feature>
<dbReference type="PROSITE" id="PS50237">
    <property type="entry name" value="HECT"/>
    <property type="match status" value="1"/>
</dbReference>
<dbReference type="UniPathway" id="UPA00143"/>
<keyword evidence="10" id="KW-1185">Reference proteome</keyword>
<protein>
    <recommendedName>
        <fullName evidence="6">E3 ubiquitin-protein ligase</fullName>
        <ecNumber evidence="6">2.3.2.26</ecNumber>
    </recommendedName>
</protein>
<evidence type="ECO:0000259" key="8">
    <source>
        <dbReference type="PROSITE" id="PS50237"/>
    </source>
</evidence>
<comment type="similarity">
    <text evidence="2 6">Belongs to the UPL family. K-HECT subfamily.</text>
</comment>
<dbReference type="CDD" id="cd00078">
    <property type="entry name" value="HECTc"/>
    <property type="match status" value="1"/>
</dbReference>
<dbReference type="Gene3D" id="3.30.2160.10">
    <property type="entry name" value="Hect, E3 ligase catalytic domain"/>
    <property type="match status" value="1"/>
</dbReference>
<dbReference type="EMBL" id="LNIX01000001">
    <property type="protein sequence ID" value="OXA64384.1"/>
    <property type="molecule type" value="Genomic_DNA"/>
</dbReference>
<dbReference type="Gene3D" id="3.90.1750.10">
    <property type="entry name" value="Hect, E3 ligase catalytic domains"/>
    <property type="match status" value="1"/>
</dbReference>
<proteinExistence type="inferred from homology"/>
<evidence type="ECO:0000313" key="10">
    <source>
        <dbReference type="Proteomes" id="UP000198287"/>
    </source>
</evidence>
<dbReference type="GO" id="GO:0043161">
    <property type="term" value="P:proteasome-mediated ubiquitin-dependent protein catabolic process"/>
    <property type="evidence" value="ECO:0007669"/>
    <property type="project" value="TreeGrafter"/>
</dbReference>